<dbReference type="CDD" id="cd16936">
    <property type="entry name" value="HATPase_RsbW-like"/>
    <property type="match status" value="1"/>
</dbReference>
<dbReference type="GO" id="GO:0005524">
    <property type="term" value="F:ATP binding"/>
    <property type="evidence" value="ECO:0007669"/>
    <property type="project" value="UniProtKB-KW"/>
</dbReference>
<protein>
    <submittedName>
        <fullName evidence="3">ATP-binding protein</fullName>
    </submittedName>
</protein>
<evidence type="ECO:0000313" key="3">
    <source>
        <dbReference type="EMBL" id="ROW59832.1"/>
    </source>
</evidence>
<dbReference type="InterPro" id="IPR036890">
    <property type="entry name" value="HATPase_C_sf"/>
</dbReference>
<organism evidence="3 4">
    <name type="scientific">Cronobacter malonaticus</name>
    <dbReference type="NCBI Taxonomy" id="413503"/>
    <lineage>
        <taxon>Bacteria</taxon>
        <taxon>Pseudomonadati</taxon>
        <taxon>Pseudomonadota</taxon>
        <taxon>Gammaproteobacteria</taxon>
        <taxon>Enterobacterales</taxon>
        <taxon>Enterobacteriaceae</taxon>
        <taxon>Cronobacter</taxon>
    </lineage>
</organism>
<evidence type="ECO:0000256" key="1">
    <source>
        <dbReference type="ARBA" id="ARBA00022527"/>
    </source>
</evidence>
<accession>A0A423XTH3</accession>
<keyword evidence="1" id="KW-0808">Transferase</keyword>
<dbReference type="Pfam" id="PF13581">
    <property type="entry name" value="HATPase_c_2"/>
    <property type="match status" value="1"/>
</dbReference>
<dbReference type="InterPro" id="IPR050267">
    <property type="entry name" value="Anti-sigma-factor_SerPK"/>
</dbReference>
<name>A0A423XTH3_9ENTR</name>
<dbReference type="RefSeq" id="WP_123948802.1">
    <property type="nucleotide sequence ID" value="NZ_PQJL01000016.1"/>
</dbReference>
<feature type="domain" description="Histidine kinase/HSP90-like ATPase" evidence="2">
    <location>
        <begin position="7"/>
        <end position="134"/>
    </location>
</feature>
<dbReference type="SUPFAM" id="SSF55874">
    <property type="entry name" value="ATPase domain of HSP90 chaperone/DNA topoisomerase II/histidine kinase"/>
    <property type="match status" value="1"/>
</dbReference>
<evidence type="ECO:0000313" key="4">
    <source>
        <dbReference type="Proteomes" id="UP000285793"/>
    </source>
</evidence>
<dbReference type="Proteomes" id="UP000285793">
    <property type="component" value="Unassembled WGS sequence"/>
</dbReference>
<gene>
    <name evidence="3" type="ORF">C3E80_15725</name>
</gene>
<proteinExistence type="predicted"/>
<keyword evidence="1" id="KW-0723">Serine/threonine-protein kinase</keyword>
<keyword evidence="3" id="KW-0547">Nucleotide-binding</keyword>
<dbReference type="EMBL" id="PQJL01000016">
    <property type="protein sequence ID" value="ROW59832.1"/>
    <property type="molecule type" value="Genomic_DNA"/>
</dbReference>
<keyword evidence="3" id="KW-0067">ATP-binding</keyword>
<dbReference type="Gene3D" id="3.30.565.10">
    <property type="entry name" value="Histidine kinase-like ATPase, C-terminal domain"/>
    <property type="match status" value="1"/>
</dbReference>
<dbReference type="PANTHER" id="PTHR35526:SF3">
    <property type="entry name" value="ANTI-SIGMA-F FACTOR RSBW"/>
    <property type="match status" value="1"/>
</dbReference>
<comment type="caution">
    <text evidence="3">The sequence shown here is derived from an EMBL/GenBank/DDBJ whole genome shotgun (WGS) entry which is preliminary data.</text>
</comment>
<keyword evidence="1" id="KW-0418">Kinase</keyword>
<dbReference type="GO" id="GO:0004674">
    <property type="term" value="F:protein serine/threonine kinase activity"/>
    <property type="evidence" value="ECO:0007669"/>
    <property type="project" value="UniProtKB-KW"/>
</dbReference>
<sequence length="148" mass="16108">MSVILTLPARLDALGPLADALAQFMAPLPVDDGWRFEFDLAVCEAAANVIRHALQETPERTFTVEFQQDEAAARAVFTDDGHAIPDGKLEAARDCAQDDETALMREGGRGLMLIVACVDNVDYRAGQINRLALSKRFKSDIVTNQCGS</sequence>
<dbReference type="PANTHER" id="PTHR35526">
    <property type="entry name" value="ANTI-SIGMA-F FACTOR RSBW-RELATED"/>
    <property type="match status" value="1"/>
</dbReference>
<dbReference type="InterPro" id="IPR003594">
    <property type="entry name" value="HATPase_dom"/>
</dbReference>
<dbReference type="AlphaFoldDB" id="A0A423XTH3"/>
<reference evidence="3 4" key="1">
    <citation type="journal article" date="2018" name="Front. Microbiol.">
        <title>An Investigation of an Acute Gastroenteritis Outbreak: Cronobacter sakazakii, a Potential Cause of Food-Borne Illness.</title>
        <authorList>
            <person name="Yong W."/>
            <person name="Guo B."/>
            <person name="Shi X."/>
            <person name="Cheng T."/>
            <person name="Chen M."/>
            <person name="Jiang X."/>
            <person name="Ye Y."/>
            <person name="Wang J."/>
            <person name="Xie G."/>
            <person name="Ding J."/>
        </authorList>
    </citation>
    <scope>NUCLEOTIDE SEQUENCE [LARGE SCALE GENOMIC DNA]</scope>
    <source>
        <strain evidence="3 4">S1</strain>
    </source>
</reference>
<evidence type="ECO:0000259" key="2">
    <source>
        <dbReference type="Pfam" id="PF13581"/>
    </source>
</evidence>